<proteinExistence type="predicted"/>
<keyword evidence="4" id="KW-1185">Reference proteome</keyword>
<dbReference type="RefSeq" id="WP_232735892.1">
    <property type="nucleotide sequence ID" value="NZ_CP076459.1"/>
</dbReference>
<dbReference type="Gene3D" id="1.10.1790.20">
    <property type="match status" value="1"/>
</dbReference>
<dbReference type="GO" id="GO:0003899">
    <property type="term" value="F:DNA-directed RNA polymerase activity"/>
    <property type="evidence" value="ECO:0007669"/>
    <property type="project" value="InterPro"/>
</dbReference>
<evidence type="ECO:0000313" key="3">
    <source>
        <dbReference type="EMBL" id="QWQ31084.1"/>
    </source>
</evidence>
<dbReference type="SUPFAM" id="SSF64484">
    <property type="entry name" value="beta and beta-prime subunits of DNA dependent RNA-polymerase"/>
    <property type="match status" value="1"/>
</dbReference>
<dbReference type="Gene3D" id="2.40.50.100">
    <property type="match status" value="1"/>
</dbReference>
<dbReference type="Proteomes" id="UP000677117">
    <property type="component" value="Chromosome"/>
</dbReference>
<evidence type="ECO:0000313" key="4">
    <source>
        <dbReference type="Proteomes" id="UP000677117"/>
    </source>
</evidence>
<accession>A0A8F1SA33</accession>
<dbReference type="EMBL" id="CP076459">
    <property type="protein sequence ID" value="QWQ31084.1"/>
    <property type="molecule type" value="Genomic_DNA"/>
</dbReference>
<dbReference type="GO" id="GO:0006351">
    <property type="term" value="P:DNA-templated transcription"/>
    <property type="evidence" value="ECO:0007669"/>
    <property type="project" value="InterPro"/>
</dbReference>
<evidence type="ECO:0000256" key="1">
    <source>
        <dbReference type="SAM" id="MobiDB-lite"/>
    </source>
</evidence>
<evidence type="ECO:0000259" key="2">
    <source>
        <dbReference type="Pfam" id="PF04998"/>
    </source>
</evidence>
<dbReference type="PANTHER" id="PTHR48443:SF1">
    <property type="entry name" value="DNA-DIRECTED RNA POLYMERASE SUBUNIT BETA"/>
    <property type="match status" value="1"/>
</dbReference>
<organism evidence="3 4">
    <name type="scientific">Candidatus Minimicrobia vallesae</name>
    <dbReference type="NCBI Taxonomy" id="2841264"/>
    <lineage>
        <taxon>Bacteria</taxon>
        <taxon>Candidatus Saccharimonadota</taxon>
        <taxon>Candidatus Saccharimonadota incertae sedis</taxon>
        <taxon>Candidatus Minimicrobia</taxon>
    </lineage>
</organism>
<feature type="domain" description="RNA polymerase Rpb1" evidence="2">
    <location>
        <begin position="63"/>
        <end position="177"/>
    </location>
</feature>
<dbReference type="AlphaFoldDB" id="A0A8F1SA33"/>
<gene>
    <name evidence="3" type="ORF">KOY49_02625</name>
</gene>
<reference evidence="3" key="1">
    <citation type="submission" date="2021-06" db="EMBL/GenBank/DDBJ databases">
        <title>An adapted protocol for Saccharibacteria cultivation: two new species join this phylum of Candidate Phyla Radiations.</title>
        <authorList>
            <person name="Ibrahim A."/>
            <person name="Maatouk M."/>
            <person name="Raoult D."/>
            <person name="Bittar F."/>
        </authorList>
    </citation>
    <scope>NUCLEOTIDE SEQUENCE</scope>
    <source>
        <strain evidence="3">IHU2</strain>
    </source>
</reference>
<name>A0A8F1SA33_9BACT</name>
<sequence length="254" mass="27338">MEGRTVVVKAGSSVKAGDVLATGESDTRPLIAPFDGVIESAEDTLVIAAEAASPTRYEIPGNMQLVVKANDVVEAGDRLTAGSLNLHDLMRLKGVEATQRYIINEVLRIYAAQGQDVADKHLEIIVRQMFSRVQIEDAGDSEFVTGDIVSKAAVVNANKQLAAEGKNLISYTQLLLGITKVSIWSDSWLSAASFQDTTRVLINAAVSGRADHLHGLKENVIIGRKIPVGTGAVEEDEEFETPSEDEFAEEEFVA</sequence>
<dbReference type="KEGG" id="mvl:KOY49_02625"/>
<feature type="region of interest" description="Disordered" evidence="1">
    <location>
        <begin position="233"/>
        <end position="254"/>
    </location>
</feature>
<dbReference type="GO" id="GO:0003677">
    <property type="term" value="F:DNA binding"/>
    <property type="evidence" value="ECO:0007669"/>
    <property type="project" value="InterPro"/>
</dbReference>
<dbReference type="Pfam" id="PF04998">
    <property type="entry name" value="RNA_pol_Rpb1_5"/>
    <property type="match status" value="1"/>
</dbReference>
<dbReference type="PANTHER" id="PTHR48443">
    <property type="entry name" value="DNA-DIRECTED RNA POLYMERASE SUBUNIT BETA"/>
    <property type="match status" value="1"/>
</dbReference>
<protein>
    <recommendedName>
        <fullName evidence="2">RNA polymerase Rpb1 domain-containing protein</fullName>
    </recommendedName>
</protein>
<dbReference type="CDD" id="cd02655">
    <property type="entry name" value="RNAP_beta'_C"/>
    <property type="match status" value="1"/>
</dbReference>
<dbReference type="InterPro" id="IPR007081">
    <property type="entry name" value="RNA_pol_Rpb1_5"/>
</dbReference>
<dbReference type="Gene3D" id="1.10.150.390">
    <property type="match status" value="1"/>
</dbReference>